<dbReference type="PANTHER" id="PTHR34039:SF1">
    <property type="entry name" value="UPF0102 PROTEIN YRAN"/>
    <property type="match status" value="1"/>
</dbReference>
<dbReference type="InterPro" id="IPR011856">
    <property type="entry name" value="tRNA_endonuc-like_dom_sf"/>
</dbReference>
<dbReference type="Proteomes" id="UP000182126">
    <property type="component" value="Chromosome I"/>
</dbReference>
<keyword evidence="3" id="KW-0540">Nuclease</keyword>
<name>A0A1H1LQ97_9MICO</name>
<dbReference type="HAMAP" id="MF_00048">
    <property type="entry name" value="UPF0102"/>
    <property type="match status" value="1"/>
</dbReference>
<reference evidence="3 4" key="1">
    <citation type="submission" date="2016-10" db="EMBL/GenBank/DDBJ databases">
        <authorList>
            <person name="de Groot N.N."/>
        </authorList>
    </citation>
    <scope>NUCLEOTIDE SEQUENCE [LARGE SCALE GENOMIC DNA]</scope>
    <source>
        <strain evidence="3 4">DSM 15019</strain>
    </source>
</reference>
<sequence length="120" mass="13368">MAAKDDLGRAGEQQAADYLTKRGYRIVDRNWRCPQGELDIVAIIGPHVAVVEVKTRRSAAFGHPFDAIDDRKRRRLWRLAYAWRAAHPELARGRALRVEAVGIIGASVATASIEHLEDIA</sequence>
<accession>A0A1H1LQ97</accession>
<dbReference type="PANTHER" id="PTHR34039">
    <property type="entry name" value="UPF0102 PROTEIN YRAN"/>
    <property type="match status" value="1"/>
</dbReference>
<evidence type="ECO:0000256" key="1">
    <source>
        <dbReference type="ARBA" id="ARBA00006738"/>
    </source>
</evidence>
<comment type="similarity">
    <text evidence="1 2">Belongs to the UPF0102 family.</text>
</comment>
<dbReference type="EMBL" id="LT629770">
    <property type="protein sequence ID" value="SDR76215.1"/>
    <property type="molecule type" value="Genomic_DNA"/>
</dbReference>
<dbReference type="GO" id="GO:0003676">
    <property type="term" value="F:nucleic acid binding"/>
    <property type="evidence" value="ECO:0007669"/>
    <property type="project" value="InterPro"/>
</dbReference>
<dbReference type="SUPFAM" id="SSF52980">
    <property type="entry name" value="Restriction endonuclease-like"/>
    <property type="match status" value="1"/>
</dbReference>
<evidence type="ECO:0000313" key="4">
    <source>
        <dbReference type="Proteomes" id="UP000182126"/>
    </source>
</evidence>
<evidence type="ECO:0000313" key="3">
    <source>
        <dbReference type="EMBL" id="SDR76215.1"/>
    </source>
</evidence>
<organism evidence="3 4">
    <name type="scientific">Microbacterium paraoxydans</name>
    <dbReference type="NCBI Taxonomy" id="199592"/>
    <lineage>
        <taxon>Bacteria</taxon>
        <taxon>Bacillati</taxon>
        <taxon>Actinomycetota</taxon>
        <taxon>Actinomycetes</taxon>
        <taxon>Micrococcales</taxon>
        <taxon>Microbacteriaceae</taxon>
        <taxon>Microbacterium</taxon>
    </lineage>
</organism>
<gene>
    <name evidence="3" type="ORF">SAMN04489809_0224</name>
</gene>
<keyword evidence="3" id="KW-0378">Hydrolase</keyword>
<dbReference type="GO" id="GO:0004519">
    <property type="term" value="F:endonuclease activity"/>
    <property type="evidence" value="ECO:0007669"/>
    <property type="project" value="UniProtKB-KW"/>
</dbReference>
<dbReference type="InterPro" id="IPR011335">
    <property type="entry name" value="Restrct_endonuc-II-like"/>
</dbReference>
<proteinExistence type="inferred from homology"/>
<dbReference type="Gene3D" id="3.40.1350.10">
    <property type="match status" value="1"/>
</dbReference>
<dbReference type="GeneID" id="36301378"/>
<dbReference type="AlphaFoldDB" id="A0A1H1LQ97"/>
<dbReference type="Pfam" id="PF02021">
    <property type="entry name" value="UPF0102"/>
    <property type="match status" value="1"/>
</dbReference>
<dbReference type="NCBIfam" id="NF009154">
    <property type="entry name" value="PRK12497.3-3"/>
    <property type="match status" value="1"/>
</dbReference>
<dbReference type="CDD" id="cd20736">
    <property type="entry name" value="PoNe_Nuclease"/>
    <property type="match status" value="1"/>
</dbReference>
<dbReference type="InterPro" id="IPR003509">
    <property type="entry name" value="UPF0102_YraN-like"/>
</dbReference>
<protein>
    <recommendedName>
        <fullName evidence="2">UPF0102 protein SAMN04489809_0224</fullName>
    </recommendedName>
</protein>
<dbReference type="RefSeq" id="WP_060922195.1">
    <property type="nucleotide sequence ID" value="NZ_CBDRLI010000004.1"/>
</dbReference>
<keyword evidence="3" id="KW-0255">Endonuclease</keyword>
<evidence type="ECO:0000256" key="2">
    <source>
        <dbReference type="HAMAP-Rule" id="MF_00048"/>
    </source>
</evidence>